<dbReference type="Proteomes" id="UP000215828">
    <property type="component" value="Unassembled WGS sequence"/>
</dbReference>
<proteinExistence type="predicted"/>
<feature type="compositionally biased region" description="Low complexity" evidence="1">
    <location>
        <begin position="24"/>
        <end position="43"/>
    </location>
</feature>
<organism evidence="4 5">
    <name type="scientific">Lactobacillus taiwanensis</name>
    <dbReference type="NCBI Taxonomy" id="508451"/>
    <lineage>
        <taxon>Bacteria</taxon>
        <taxon>Bacillati</taxon>
        <taxon>Bacillota</taxon>
        <taxon>Bacilli</taxon>
        <taxon>Lactobacillales</taxon>
        <taxon>Lactobacillaceae</taxon>
        <taxon>Lactobacillus</taxon>
    </lineage>
</organism>
<feature type="domain" description="DUF6287" evidence="2">
    <location>
        <begin position="98"/>
        <end position="117"/>
    </location>
</feature>
<feature type="compositionally biased region" description="Low complexity" evidence="1">
    <location>
        <begin position="61"/>
        <end position="91"/>
    </location>
</feature>
<dbReference type="PROSITE" id="PS51257">
    <property type="entry name" value="PROKAR_LIPOPROTEIN"/>
    <property type="match status" value="1"/>
</dbReference>
<comment type="caution">
    <text evidence="4">The sequence shown here is derived from an EMBL/GenBank/DDBJ whole genome shotgun (WGS) entry which is preliminary data.</text>
</comment>
<dbReference type="RefSeq" id="WP_094496445.1">
    <property type="nucleotide sequence ID" value="NZ_CAPUAI010000001.1"/>
</dbReference>
<dbReference type="AlphaFoldDB" id="A0A256LE21"/>
<dbReference type="Pfam" id="PF19804">
    <property type="entry name" value="DUF6287"/>
    <property type="match status" value="1"/>
</dbReference>
<dbReference type="InterPro" id="IPR046254">
    <property type="entry name" value="DUF6287"/>
</dbReference>
<feature type="region of interest" description="Disordered" evidence="1">
    <location>
        <begin position="24"/>
        <end position="91"/>
    </location>
</feature>
<feature type="compositionally biased region" description="Basic and acidic residues" evidence="1">
    <location>
        <begin position="45"/>
        <end position="60"/>
    </location>
</feature>
<sequence>MKKSISIATGLLSLLLIVGCSNKNKSNSNASQESSKSTISSKKQSSKETDADKMDNDVESKSGSTEKSTSFSSHSETISSSKISKSSQSSTDKVATKKMNFDQIQNGDYSSLVGNWKLIKAVGRHKDVTDRTDSTLTITPSLLKTHDMELSKDGLTDSNDTHPIEVKKVGDALNIINSEGDPKTNGFSQYNWGVTFYPANSQNVIIDGEKQAPISKNLIAIWVSSNNYTEVFEEE</sequence>
<reference evidence="3 6" key="2">
    <citation type="submission" date="2017-05" db="EMBL/GenBank/DDBJ databases">
        <authorList>
            <person name="Lin X.B."/>
            <person name="Stothard P."/>
            <person name="Tasseva G."/>
            <person name="Walter J."/>
        </authorList>
    </citation>
    <scope>NUCLEOTIDE SEQUENCE [LARGE SCALE GENOMIC DNA]</scope>
    <source>
        <strain evidence="3 6">609u</strain>
    </source>
</reference>
<gene>
    <name evidence="3" type="ORF">CBF53_06170</name>
    <name evidence="4" type="ORF">CBF70_06860</name>
</gene>
<dbReference type="Proteomes" id="UP000216316">
    <property type="component" value="Unassembled WGS sequence"/>
</dbReference>
<evidence type="ECO:0000313" key="3">
    <source>
        <dbReference type="EMBL" id="OYR88087.1"/>
    </source>
</evidence>
<evidence type="ECO:0000256" key="1">
    <source>
        <dbReference type="SAM" id="MobiDB-lite"/>
    </source>
</evidence>
<evidence type="ECO:0000313" key="6">
    <source>
        <dbReference type="Proteomes" id="UP000216316"/>
    </source>
</evidence>
<evidence type="ECO:0000259" key="2">
    <source>
        <dbReference type="Pfam" id="PF19804"/>
    </source>
</evidence>
<accession>A0A256LE21</accession>
<evidence type="ECO:0000313" key="5">
    <source>
        <dbReference type="Proteomes" id="UP000215828"/>
    </source>
</evidence>
<reference evidence="4 5" key="1">
    <citation type="submission" date="2017-04" db="EMBL/GenBank/DDBJ databases">
        <authorList>
            <person name="Afonso C.L."/>
            <person name="Miller P.J."/>
            <person name="Scott M.A."/>
            <person name="Spackman E."/>
            <person name="Goraichik I."/>
            <person name="Dimitrov K.M."/>
            <person name="Suarez D.L."/>
            <person name="Swayne D.E."/>
        </authorList>
    </citation>
    <scope>NUCLEOTIDE SEQUENCE [LARGE SCALE GENOMIC DNA]</scope>
    <source>
        <strain evidence="4 5">609q</strain>
    </source>
</reference>
<protein>
    <recommendedName>
        <fullName evidence="2">DUF6287 domain-containing protein</fullName>
    </recommendedName>
</protein>
<reference evidence="5 6" key="3">
    <citation type="submission" date="2017-09" db="EMBL/GenBank/DDBJ databases">
        <title>Tripartite evolution among Lactobacillus johnsonii, Lactobacillus taiwanensis, Lactobacillus reuteri and their rodent host.</title>
        <authorList>
            <person name="Wang T."/>
            <person name="Knowles S."/>
            <person name="Cheng C."/>
        </authorList>
    </citation>
    <scope>NUCLEOTIDE SEQUENCE [LARGE SCALE GENOMIC DNA]</scope>
    <source>
        <strain evidence="4 5">609q</strain>
        <strain evidence="3 6">609u</strain>
    </source>
</reference>
<name>A0A256LE21_9LACO</name>
<dbReference type="EMBL" id="NGNV01000022">
    <property type="protein sequence ID" value="OYR88087.1"/>
    <property type="molecule type" value="Genomic_DNA"/>
</dbReference>
<evidence type="ECO:0000313" key="4">
    <source>
        <dbReference type="EMBL" id="OYR91560.1"/>
    </source>
</evidence>
<keyword evidence="6" id="KW-1185">Reference proteome</keyword>
<dbReference type="EMBL" id="NGNX01000022">
    <property type="protein sequence ID" value="OYR91560.1"/>
    <property type="molecule type" value="Genomic_DNA"/>
</dbReference>